<dbReference type="EMBL" id="CAAALY010061343">
    <property type="protein sequence ID" value="VEL23328.1"/>
    <property type="molecule type" value="Genomic_DNA"/>
</dbReference>
<gene>
    <name evidence="1" type="ORF">PXEA_LOCUS16768</name>
</gene>
<keyword evidence="2" id="KW-1185">Reference proteome</keyword>
<dbReference type="AlphaFoldDB" id="A0A3S5ARI0"/>
<accession>A0A3S5ARI0</accession>
<proteinExistence type="predicted"/>
<name>A0A3S5ARI0_9PLAT</name>
<dbReference type="Proteomes" id="UP000784294">
    <property type="component" value="Unassembled WGS sequence"/>
</dbReference>
<organism evidence="1 2">
    <name type="scientific">Protopolystoma xenopodis</name>
    <dbReference type="NCBI Taxonomy" id="117903"/>
    <lineage>
        <taxon>Eukaryota</taxon>
        <taxon>Metazoa</taxon>
        <taxon>Spiralia</taxon>
        <taxon>Lophotrochozoa</taxon>
        <taxon>Platyhelminthes</taxon>
        <taxon>Monogenea</taxon>
        <taxon>Polyopisthocotylea</taxon>
        <taxon>Polystomatidea</taxon>
        <taxon>Polystomatidae</taxon>
        <taxon>Protopolystoma</taxon>
    </lineage>
</organism>
<reference evidence="1" key="1">
    <citation type="submission" date="2018-11" db="EMBL/GenBank/DDBJ databases">
        <authorList>
            <consortium name="Pathogen Informatics"/>
        </authorList>
    </citation>
    <scope>NUCLEOTIDE SEQUENCE</scope>
</reference>
<protein>
    <submittedName>
        <fullName evidence="1">Uncharacterized protein</fullName>
    </submittedName>
</protein>
<evidence type="ECO:0000313" key="1">
    <source>
        <dbReference type="EMBL" id="VEL23328.1"/>
    </source>
</evidence>
<comment type="caution">
    <text evidence="1">The sequence shown here is derived from an EMBL/GenBank/DDBJ whole genome shotgun (WGS) entry which is preliminary data.</text>
</comment>
<evidence type="ECO:0000313" key="2">
    <source>
        <dbReference type="Proteomes" id="UP000784294"/>
    </source>
</evidence>
<sequence length="171" mass="18733">MSSTFQVYPPSLIRLLCSPYTVNYVDSYPRKHSRRRYVNWGPDSLHLGLQPIESNYLHSLRSLRITATSTSFPRSSIQAALPGLPQFSTDSSVPSTNSLATTTVAVTCSEFSTSCNTLDLSASVADGDYSCNHRLGLSHVAKRYPCSNEHAALKGGLADKSCIKWMTKLVV</sequence>